<feature type="binding site" evidence="8">
    <location>
        <position position="132"/>
    </location>
    <ligand>
        <name>tRNA</name>
        <dbReference type="ChEBI" id="CHEBI:17843"/>
    </ligand>
</feature>
<comment type="catalytic activity">
    <reaction evidence="6 8 9">
        <text>an N-acyl-L-alpha-aminoacyl-tRNA + H2O = an N-acyl-L-amino acid + a tRNA + H(+)</text>
        <dbReference type="Rhea" id="RHEA:54448"/>
        <dbReference type="Rhea" id="RHEA-COMP:10123"/>
        <dbReference type="Rhea" id="RHEA-COMP:13883"/>
        <dbReference type="ChEBI" id="CHEBI:15377"/>
        <dbReference type="ChEBI" id="CHEBI:15378"/>
        <dbReference type="ChEBI" id="CHEBI:59874"/>
        <dbReference type="ChEBI" id="CHEBI:78442"/>
        <dbReference type="ChEBI" id="CHEBI:138191"/>
        <dbReference type="EC" id="3.1.1.29"/>
    </reaction>
</comment>
<evidence type="ECO:0000256" key="2">
    <source>
        <dbReference type="ARBA" id="ARBA00022555"/>
    </source>
</evidence>
<evidence type="ECO:0000256" key="7">
    <source>
        <dbReference type="ARBA" id="ARBA00050038"/>
    </source>
</evidence>
<evidence type="ECO:0000256" key="4">
    <source>
        <dbReference type="ARBA" id="ARBA00022884"/>
    </source>
</evidence>
<organism evidence="11 12">
    <name type="scientific">Corynebacterium frankenforstense DSM 45800</name>
    <dbReference type="NCBI Taxonomy" id="1437875"/>
    <lineage>
        <taxon>Bacteria</taxon>
        <taxon>Bacillati</taxon>
        <taxon>Actinomycetota</taxon>
        <taxon>Actinomycetes</taxon>
        <taxon>Mycobacteriales</taxon>
        <taxon>Corynebacteriaceae</taxon>
        <taxon>Corynebacterium</taxon>
    </lineage>
</organism>
<comment type="function">
    <text evidence="8">Catalyzes the release of premature peptidyl moieties from peptidyl-tRNA molecules trapped in stalled 50S ribosomal subunits, and thus maintains levels of free tRNAs and 50S ribosomes.</text>
</comment>
<dbReference type="PROSITE" id="PS01196">
    <property type="entry name" value="PEPT_TRNA_HYDROL_2"/>
    <property type="match status" value="1"/>
</dbReference>
<dbReference type="KEGG" id="cfk:CFRA_03855"/>
<keyword evidence="4 8" id="KW-0694">RNA-binding</keyword>
<comment type="similarity">
    <text evidence="5 8 10">Belongs to the PTH family.</text>
</comment>
<evidence type="ECO:0000256" key="5">
    <source>
        <dbReference type="ARBA" id="ARBA00038063"/>
    </source>
</evidence>
<name>A0A1L7CRR9_9CORY</name>
<dbReference type="SUPFAM" id="SSF53178">
    <property type="entry name" value="Peptidyl-tRNA hydrolase-like"/>
    <property type="match status" value="1"/>
</dbReference>
<evidence type="ECO:0000256" key="10">
    <source>
        <dbReference type="RuleBase" id="RU004320"/>
    </source>
</evidence>
<dbReference type="FunFam" id="3.40.50.1470:FF:000001">
    <property type="entry name" value="Peptidyl-tRNA hydrolase"/>
    <property type="match status" value="1"/>
</dbReference>
<gene>
    <name evidence="8" type="primary">pth</name>
    <name evidence="11" type="ORF">CFRA_03855</name>
</gene>
<protein>
    <recommendedName>
        <fullName evidence="7 8">Peptidyl-tRNA hydrolase</fullName>
        <shortName evidence="8">Pth</shortName>
        <ecNumber evidence="1 8">3.1.1.29</ecNumber>
    </recommendedName>
</protein>
<feature type="binding site" evidence="8">
    <location>
        <position position="86"/>
    </location>
    <ligand>
        <name>tRNA</name>
        <dbReference type="ChEBI" id="CHEBI:17843"/>
    </ligand>
</feature>
<dbReference type="PROSITE" id="PS01195">
    <property type="entry name" value="PEPT_TRNA_HYDROL_1"/>
    <property type="match status" value="1"/>
</dbReference>
<dbReference type="GO" id="GO:0004045">
    <property type="term" value="F:peptidyl-tRNA hydrolase activity"/>
    <property type="evidence" value="ECO:0007669"/>
    <property type="project" value="UniProtKB-UniRule"/>
</dbReference>
<dbReference type="InterPro" id="IPR001328">
    <property type="entry name" value="Pept_tRNA_hydro"/>
</dbReference>
<comment type="function">
    <text evidence="8">Hydrolyzes ribosome-free peptidyl-tRNAs (with 1 or more amino acids incorporated), which drop off the ribosome during protein synthesis, or as a result of ribosome stalling.</text>
</comment>
<dbReference type="GO" id="GO:0005737">
    <property type="term" value="C:cytoplasm"/>
    <property type="evidence" value="ECO:0007669"/>
    <property type="project" value="UniProtKB-SubCell"/>
</dbReference>
<dbReference type="CDD" id="cd00462">
    <property type="entry name" value="PTH"/>
    <property type="match status" value="1"/>
</dbReference>
<dbReference type="AlphaFoldDB" id="A0A1L7CRR9"/>
<dbReference type="InterPro" id="IPR018171">
    <property type="entry name" value="Pept_tRNA_hydro_CS"/>
</dbReference>
<evidence type="ECO:0000313" key="11">
    <source>
        <dbReference type="EMBL" id="APT88554.1"/>
    </source>
</evidence>
<accession>A0A1L7CRR9</accession>
<comment type="subunit">
    <text evidence="8">Monomer.</text>
</comment>
<dbReference type="RefSeq" id="WP_075663530.1">
    <property type="nucleotide sequence ID" value="NZ_CP009247.1"/>
</dbReference>
<reference evidence="11 12" key="1">
    <citation type="submission" date="2014-08" db="EMBL/GenBank/DDBJ databases">
        <title>Complete genome sequence of Corynebacterium frankenforstense ST18(T) (=DSM 45800(T)), isolated from raw cow milk.</title>
        <authorList>
            <person name="Ruckert C."/>
            <person name="Albersmeier A."/>
            <person name="Winkler A."/>
            <person name="Lipski A."/>
            <person name="Kalinowski J."/>
        </authorList>
    </citation>
    <scope>NUCLEOTIDE SEQUENCE [LARGE SCALE GENOMIC DNA]</scope>
    <source>
        <strain evidence="11 12">ST18</strain>
    </source>
</reference>
<feature type="binding site" evidence="8">
    <location>
        <position position="84"/>
    </location>
    <ligand>
        <name>tRNA</name>
        <dbReference type="ChEBI" id="CHEBI:17843"/>
    </ligand>
</feature>
<evidence type="ECO:0000313" key="12">
    <source>
        <dbReference type="Proteomes" id="UP000185434"/>
    </source>
</evidence>
<dbReference type="NCBIfam" id="TIGR00447">
    <property type="entry name" value="pth"/>
    <property type="match status" value="1"/>
</dbReference>
<keyword evidence="8" id="KW-0963">Cytoplasm</keyword>
<dbReference type="STRING" id="1437875.CFRA_03855"/>
<proteinExistence type="inferred from homology"/>
<dbReference type="GO" id="GO:0006515">
    <property type="term" value="P:protein quality control for misfolded or incompletely synthesized proteins"/>
    <property type="evidence" value="ECO:0007669"/>
    <property type="project" value="UniProtKB-UniRule"/>
</dbReference>
<comment type="subcellular location">
    <subcellularLocation>
        <location evidence="8">Cytoplasm</location>
    </subcellularLocation>
</comment>
<dbReference type="Gene3D" id="3.40.50.1470">
    <property type="entry name" value="Peptidyl-tRNA hydrolase"/>
    <property type="match status" value="1"/>
</dbReference>
<evidence type="ECO:0000256" key="6">
    <source>
        <dbReference type="ARBA" id="ARBA00048707"/>
    </source>
</evidence>
<dbReference type="EC" id="3.1.1.29" evidence="1 8"/>
<sequence length="193" mass="20680">MNASDPARNPDSTLLVVGLGNPGPRYEGTRHNLGFAVVDELASRLPQAHFAAHKRSGALVAEARALGPGGRPGRKVVLAKPGSYMNLSGRPVRQLADFFHVAPADVVVAHDELELDLGEVRMRRGGGDHGHNGLRSVTKALGTKDYTRLSCGIGRPPGRMDPADYVLRPFARKERDEVPIIAADAADLVEKLL</sequence>
<keyword evidence="12" id="KW-1185">Reference proteome</keyword>
<dbReference type="EMBL" id="CP009247">
    <property type="protein sequence ID" value="APT88554.1"/>
    <property type="molecule type" value="Genomic_DNA"/>
</dbReference>
<feature type="active site" description="Proton acceptor" evidence="8">
    <location>
        <position position="31"/>
    </location>
</feature>
<keyword evidence="3 8" id="KW-0378">Hydrolase</keyword>
<dbReference type="Pfam" id="PF01195">
    <property type="entry name" value="Pept_tRNA_hydro"/>
    <property type="match status" value="1"/>
</dbReference>
<evidence type="ECO:0000256" key="9">
    <source>
        <dbReference type="RuleBase" id="RU000673"/>
    </source>
</evidence>
<dbReference type="GO" id="GO:0000049">
    <property type="term" value="F:tRNA binding"/>
    <property type="evidence" value="ECO:0007669"/>
    <property type="project" value="UniProtKB-UniRule"/>
</dbReference>
<dbReference type="Proteomes" id="UP000185434">
    <property type="component" value="Chromosome"/>
</dbReference>
<feature type="site" description="Stabilizes the basic form of H active site to accept a proton" evidence="8">
    <location>
        <position position="111"/>
    </location>
</feature>
<dbReference type="InterPro" id="IPR036416">
    <property type="entry name" value="Pept_tRNA_hydro_sf"/>
</dbReference>
<keyword evidence="2 8" id="KW-0820">tRNA-binding</keyword>
<feature type="binding site" evidence="8">
    <location>
        <position position="26"/>
    </location>
    <ligand>
        <name>tRNA</name>
        <dbReference type="ChEBI" id="CHEBI:17843"/>
    </ligand>
</feature>
<dbReference type="GO" id="GO:0072344">
    <property type="term" value="P:rescue of stalled ribosome"/>
    <property type="evidence" value="ECO:0007669"/>
    <property type="project" value="UniProtKB-UniRule"/>
</dbReference>
<evidence type="ECO:0000256" key="8">
    <source>
        <dbReference type="HAMAP-Rule" id="MF_00083"/>
    </source>
</evidence>
<dbReference type="PANTHER" id="PTHR17224">
    <property type="entry name" value="PEPTIDYL-TRNA HYDROLASE"/>
    <property type="match status" value="1"/>
</dbReference>
<evidence type="ECO:0000256" key="3">
    <source>
        <dbReference type="ARBA" id="ARBA00022801"/>
    </source>
</evidence>
<dbReference type="OrthoDB" id="9800507at2"/>
<dbReference type="HAMAP" id="MF_00083">
    <property type="entry name" value="Pept_tRNA_hydro_bact"/>
    <property type="match status" value="1"/>
</dbReference>
<feature type="site" description="Discriminates between blocked and unblocked aminoacyl-tRNA" evidence="8">
    <location>
        <position position="21"/>
    </location>
</feature>
<dbReference type="PANTHER" id="PTHR17224:SF1">
    <property type="entry name" value="PEPTIDYL-TRNA HYDROLASE"/>
    <property type="match status" value="1"/>
</dbReference>
<evidence type="ECO:0000256" key="1">
    <source>
        <dbReference type="ARBA" id="ARBA00013260"/>
    </source>
</evidence>